<dbReference type="EMBL" id="PVWG01000019">
    <property type="protein sequence ID" value="PSB18231.1"/>
    <property type="molecule type" value="Genomic_DNA"/>
</dbReference>
<protein>
    <submittedName>
        <fullName evidence="1">Uncharacterized protein</fullName>
    </submittedName>
</protein>
<comment type="caution">
    <text evidence="1">The sequence shown here is derived from an EMBL/GenBank/DDBJ whole genome shotgun (WGS) entry which is preliminary data.</text>
</comment>
<dbReference type="STRING" id="1920490.GCA_001895925_01032"/>
<accession>A0A2T1DCR6</accession>
<evidence type="ECO:0000313" key="1">
    <source>
        <dbReference type="EMBL" id="PSB18231.1"/>
    </source>
</evidence>
<sequence>MSINLSPLIRKSHIVQFSLGLVLTVFLMSCGSNDSTSSTTWKIYKNERFGFEFPYPDRWVMSIPPENRDGIAFGDPQNPDVEIRGWAAYERSFMRDRKKQPSIPAPLNFKTLQGVPGNLDAKIGAESSSLTLTLVHEGTRYYWRGSTPNQKFADYFRFFNYIASHYRVSAK</sequence>
<dbReference type="OrthoDB" id="463816at2"/>
<evidence type="ECO:0000313" key="2">
    <source>
        <dbReference type="Proteomes" id="UP000238634"/>
    </source>
</evidence>
<keyword evidence="2" id="KW-1185">Reference proteome</keyword>
<dbReference type="AlphaFoldDB" id="A0A2T1DCR6"/>
<dbReference type="Proteomes" id="UP000238634">
    <property type="component" value="Unassembled WGS sequence"/>
</dbReference>
<proteinExistence type="predicted"/>
<reference evidence="1 2" key="2">
    <citation type="submission" date="2018-03" db="EMBL/GenBank/DDBJ databases">
        <title>The ancient ancestry and fast evolution of plastids.</title>
        <authorList>
            <person name="Moore K.R."/>
            <person name="Magnabosco C."/>
            <person name="Momper L."/>
            <person name="Gold D.A."/>
            <person name="Bosak T."/>
            <person name="Fournier G.P."/>
        </authorList>
    </citation>
    <scope>NUCLEOTIDE SEQUENCE [LARGE SCALE GENOMIC DNA]</scope>
    <source>
        <strain evidence="1 2">ULC007</strain>
    </source>
</reference>
<gene>
    <name evidence="1" type="ORF">C7B65_16140</name>
</gene>
<reference evidence="1 2" key="1">
    <citation type="submission" date="2018-02" db="EMBL/GenBank/DDBJ databases">
        <authorList>
            <person name="Cohen D.B."/>
            <person name="Kent A.D."/>
        </authorList>
    </citation>
    <scope>NUCLEOTIDE SEQUENCE [LARGE SCALE GENOMIC DNA]</scope>
    <source>
        <strain evidence="1 2">ULC007</strain>
    </source>
</reference>
<dbReference type="RefSeq" id="WP_073073200.1">
    <property type="nucleotide sequence ID" value="NZ_MPPI01000021.1"/>
</dbReference>
<name>A0A2T1DCR6_9CYAN</name>
<organism evidence="1 2">
    <name type="scientific">Phormidesmis priestleyi ULC007</name>
    <dbReference type="NCBI Taxonomy" id="1920490"/>
    <lineage>
        <taxon>Bacteria</taxon>
        <taxon>Bacillati</taxon>
        <taxon>Cyanobacteriota</taxon>
        <taxon>Cyanophyceae</taxon>
        <taxon>Leptolyngbyales</taxon>
        <taxon>Leptolyngbyaceae</taxon>
        <taxon>Phormidesmis</taxon>
    </lineage>
</organism>